<comment type="caution">
    <text evidence="1">The sequence shown here is derived from an EMBL/GenBank/DDBJ whole genome shotgun (WGS) entry which is preliminary data.</text>
</comment>
<reference evidence="2" key="1">
    <citation type="journal article" date="2019" name="Int. J. Syst. Evol. Microbiol.">
        <title>The Global Catalogue of Microorganisms (GCM) 10K type strain sequencing project: providing services to taxonomists for standard genome sequencing and annotation.</title>
        <authorList>
            <consortium name="The Broad Institute Genomics Platform"/>
            <consortium name="The Broad Institute Genome Sequencing Center for Infectious Disease"/>
            <person name="Wu L."/>
            <person name="Ma J."/>
        </authorList>
    </citation>
    <scope>NUCLEOTIDE SEQUENCE [LARGE SCALE GENOMIC DNA]</scope>
    <source>
        <strain evidence="2">CCM 7855</strain>
    </source>
</reference>
<name>A0ABQ1UQW4_9NOCA</name>
<dbReference type="Proteomes" id="UP000632454">
    <property type="component" value="Unassembled WGS sequence"/>
</dbReference>
<gene>
    <name evidence="1" type="ORF">GCM10007298_18900</name>
</gene>
<proteinExistence type="predicted"/>
<sequence>MTLPAPVTATTRRRLVEAGMTRTAIEGAIRSRELVSLAPGYYLPAGEMGVFPENQHLALARAVIADRGGHDALARVSAAVNLDLPVGGAALSRVHLVRPGGTGSGSRTTAVTVVHRNIAEEDVIVVRGVRSTSVARTVVDLARSESVRTATVTADAALHRKLCDVEDLRSVLSGMGAVDGCARARRLIAGVDGRAESPLESISRLAIVGSSLPTPDLQREIFDDSGRLIARVDFFWEEFGVVGECDGMGKYFGQYSDKSLREVLDEEKFRAQELQDLGYVVVRWTWQELLHRPDVVIERIRRAIERARN</sequence>
<protein>
    <recommendedName>
        <fullName evidence="3">DUF559 domain-containing protein</fullName>
    </recommendedName>
</protein>
<dbReference type="RefSeq" id="WP_188489031.1">
    <property type="nucleotide sequence ID" value="NZ_BMCS01000001.1"/>
</dbReference>
<accession>A0ABQ1UQW4</accession>
<evidence type="ECO:0000313" key="1">
    <source>
        <dbReference type="EMBL" id="GGF23177.1"/>
    </source>
</evidence>
<organism evidence="1 2">
    <name type="scientific">Williamsia phyllosphaerae</name>
    <dbReference type="NCBI Taxonomy" id="885042"/>
    <lineage>
        <taxon>Bacteria</taxon>
        <taxon>Bacillati</taxon>
        <taxon>Actinomycetota</taxon>
        <taxon>Actinomycetes</taxon>
        <taxon>Mycobacteriales</taxon>
        <taxon>Nocardiaceae</taxon>
        <taxon>Williamsia</taxon>
    </lineage>
</organism>
<keyword evidence="2" id="KW-1185">Reference proteome</keyword>
<evidence type="ECO:0008006" key="3">
    <source>
        <dbReference type="Google" id="ProtNLM"/>
    </source>
</evidence>
<dbReference type="EMBL" id="BMCS01000001">
    <property type="protein sequence ID" value="GGF23177.1"/>
    <property type="molecule type" value="Genomic_DNA"/>
</dbReference>
<evidence type="ECO:0000313" key="2">
    <source>
        <dbReference type="Proteomes" id="UP000632454"/>
    </source>
</evidence>